<feature type="compositionally biased region" description="Pro residues" evidence="1">
    <location>
        <begin position="25"/>
        <end position="35"/>
    </location>
</feature>
<dbReference type="PANTHER" id="PTHR28112">
    <property type="entry name" value="SRP-INDEPENDENT TARGETING PROTEIN 3"/>
    <property type="match status" value="1"/>
</dbReference>
<dbReference type="RefSeq" id="XP_002288280.1">
    <property type="nucleotide sequence ID" value="XM_002288244.1"/>
</dbReference>
<feature type="region of interest" description="Disordered" evidence="1">
    <location>
        <begin position="1"/>
        <end position="38"/>
    </location>
</feature>
<dbReference type="eggNOG" id="ENOG502QRCY">
    <property type="taxonomic scope" value="Eukaryota"/>
</dbReference>
<dbReference type="AlphaFoldDB" id="B8BXJ7"/>
<dbReference type="Pfam" id="PF10032">
    <property type="entry name" value="Pho88"/>
    <property type="match status" value="1"/>
</dbReference>
<dbReference type="PANTHER" id="PTHR28112:SF1">
    <property type="entry name" value="SRP-INDEPENDENT TARGETING PROTEIN 3"/>
    <property type="match status" value="1"/>
</dbReference>
<dbReference type="InterPro" id="IPR012098">
    <property type="entry name" value="SND3_fun"/>
</dbReference>
<dbReference type="Proteomes" id="UP000001449">
    <property type="component" value="Chromosome 3"/>
</dbReference>
<evidence type="ECO:0000313" key="3">
    <source>
        <dbReference type="EMBL" id="EED93716.1"/>
    </source>
</evidence>
<sequence length="399" mass="43625">MRSPNNQSNERRPPHTESKSNEPTSTPPPLHPPTPQLYHHQYPTMAFNKMFVMLPVMLAARKLDGEDPQIVFLLRCLYGAVQTVAILIVLFVYTKAAAAAADPVNNVKIYVPPPPQPFADPNAKKTYQEKTLASNLLTTAKGLVTSTFFGVIMTVGLHIWKGMIVGLAIQSIMAPFNLFENPLIKTVFVGGGLTDLKEKKIFGEKTRDEITADDEVTDENGNMIVLSKNKEIKDKKKGSKKETKTFEDTMLDTWDMGAEANISEFMTVLNKGNINSSTKENGWTPIMIMCGLGAKGVPGGLRQMKELNANPAIVDKEGWNALHWAAFHGSADAAKVLLDKKTFDGIALGLHTVLDKEGKTPLTHAKDEGNNDVAKVIEEAESNASGDSAGVDEGLRKRK</sequence>
<dbReference type="GO" id="GO:0045047">
    <property type="term" value="P:protein targeting to ER"/>
    <property type="evidence" value="ECO:0007669"/>
    <property type="project" value="InterPro"/>
</dbReference>
<dbReference type="KEGG" id="tps:THAPSDRAFT_21710"/>
<evidence type="ECO:0000256" key="2">
    <source>
        <dbReference type="SAM" id="Phobius"/>
    </source>
</evidence>
<dbReference type="GeneID" id="7444740"/>
<dbReference type="SMART" id="SM00248">
    <property type="entry name" value="ANK"/>
    <property type="match status" value="3"/>
</dbReference>
<proteinExistence type="predicted"/>
<dbReference type="OMA" id="LPMMFLM"/>
<protein>
    <submittedName>
        <fullName evidence="3">Uncharacterized protein</fullName>
    </submittedName>
</protein>
<dbReference type="Pfam" id="PF12796">
    <property type="entry name" value="Ank_2"/>
    <property type="match status" value="1"/>
</dbReference>
<reference evidence="3 4" key="2">
    <citation type="journal article" date="2008" name="Nature">
        <title>The Phaeodactylum genome reveals the evolutionary history of diatom genomes.</title>
        <authorList>
            <person name="Bowler C."/>
            <person name="Allen A.E."/>
            <person name="Badger J.H."/>
            <person name="Grimwood J."/>
            <person name="Jabbari K."/>
            <person name="Kuo A."/>
            <person name="Maheswari U."/>
            <person name="Martens C."/>
            <person name="Maumus F."/>
            <person name="Otillar R.P."/>
            <person name="Rayko E."/>
            <person name="Salamov A."/>
            <person name="Vandepoele K."/>
            <person name="Beszteri B."/>
            <person name="Gruber A."/>
            <person name="Heijde M."/>
            <person name="Katinka M."/>
            <person name="Mock T."/>
            <person name="Valentin K."/>
            <person name="Verret F."/>
            <person name="Berges J.A."/>
            <person name="Brownlee C."/>
            <person name="Cadoret J.P."/>
            <person name="Chiovitti A."/>
            <person name="Choi C.J."/>
            <person name="Coesel S."/>
            <person name="De Martino A."/>
            <person name="Detter J.C."/>
            <person name="Durkin C."/>
            <person name="Falciatore A."/>
            <person name="Fournet J."/>
            <person name="Haruta M."/>
            <person name="Huysman M.J."/>
            <person name="Jenkins B.D."/>
            <person name="Jiroutova K."/>
            <person name="Jorgensen R.E."/>
            <person name="Joubert Y."/>
            <person name="Kaplan A."/>
            <person name="Kroger N."/>
            <person name="Kroth P.G."/>
            <person name="La Roche J."/>
            <person name="Lindquist E."/>
            <person name="Lommer M."/>
            <person name="Martin-Jezequel V."/>
            <person name="Lopez P.J."/>
            <person name="Lucas S."/>
            <person name="Mangogna M."/>
            <person name="McGinnis K."/>
            <person name="Medlin L.K."/>
            <person name="Montsant A."/>
            <person name="Oudot-Le Secq M.P."/>
            <person name="Napoli C."/>
            <person name="Obornik M."/>
            <person name="Parker M.S."/>
            <person name="Petit J.L."/>
            <person name="Porcel B.M."/>
            <person name="Poulsen N."/>
            <person name="Robison M."/>
            <person name="Rychlewski L."/>
            <person name="Rynearson T.A."/>
            <person name="Schmutz J."/>
            <person name="Shapiro H."/>
            <person name="Siaut M."/>
            <person name="Stanley M."/>
            <person name="Sussman M.R."/>
            <person name="Taylor A.R."/>
            <person name="Vardi A."/>
            <person name="von Dassow P."/>
            <person name="Vyverman W."/>
            <person name="Willis A."/>
            <person name="Wyrwicz L.S."/>
            <person name="Rokhsar D.S."/>
            <person name="Weissenbach J."/>
            <person name="Armbrust E.V."/>
            <person name="Green B.R."/>
            <person name="Van de Peer Y."/>
            <person name="Grigoriev I.V."/>
        </authorList>
    </citation>
    <scope>NUCLEOTIDE SEQUENCE [LARGE SCALE GENOMIC DNA]</scope>
    <source>
        <strain evidence="3 4">CCMP1335</strain>
    </source>
</reference>
<feature type="compositionally biased region" description="Basic and acidic residues" evidence="1">
    <location>
        <begin position="9"/>
        <end position="20"/>
    </location>
</feature>
<feature type="transmembrane region" description="Helical" evidence="2">
    <location>
        <begin position="72"/>
        <end position="93"/>
    </location>
</feature>
<dbReference type="HOGENOM" id="CLU_807714_0_0_1"/>
<keyword evidence="2" id="KW-0472">Membrane</keyword>
<keyword evidence="4" id="KW-1185">Reference proteome</keyword>
<dbReference type="InterPro" id="IPR002110">
    <property type="entry name" value="Ankyrin_rpt"/>
</dbReference>
<organism evidence="3 4">
    <name type="scientific">Thalassiosira pseudonana</name>
    <name type="common">Marine diatom</name>
    <name type="synonym">Cyclotella nana</name>
    <dbReference type="NCBI Taxonomy" id="35128"/>
    <lineage>
        <taxon>Eukaryota</taxon>
        <taxon>Sar</taxon>
        <taxon>Stramenopiles</taxon>
        <taxon>Ochrophyta</taxon>
        <taxon>Bacillariophyta</taxon>
        <taxon>Coscinodiscophyceae</taxon>
        <taxon>Thalassiosirophycidae</taxon>
        <taxon>Thalassiosirales</taxon>
        <taxon>Thalassiosiraceae</taxon>
        <taxon>Thalassiosira</taxon>
    </lineage>
</organism>
<dbReference type="InterPro" id="IPR036770">
    <property type="entry name" value="Ankyrin_rpt-contain_sf"/>
</dbReference>
<keyword evidence="2" id="KW-1133">Transmembrane helix</keyword>
<dbReference type="STRING" id="35128.B8BXJ7"/>
<accession>B8BXJ7</accession>
<reference evidence="3 4" key="1">
    <citation type="journal article" date="2004" name="Science">
        <title>The genome of the diatom Thalassiosira pseudonana: ecology, evolution, and metabolism.</title>
        <authorList>
            <person name="Armbrust E.V."/>
            <person name="Berges J.A."/>
            <person name="Bowler C."/>
            <person name="Green B.R."/>
            <person name="Martinez D."/>
            <person name="Putnam N.H."/>
            <person name="Zhou S."/>
            <person name="Allen A.E."/>
            <person name="Apt K.E."/>
            <person name="Bechner M."/>
            <person name="Brzezinski M.A."/>
            <person name="Chaal B.K."/>
            <person name="Chiovitti A."/>
            <person name="Davis A.K."/>
            <person name="Demarest M.S."/>
            <person name="Detter J.C."/>
            <person name="Glavina T."/>
            <person name="Goodstein D."/>
            <person name="Hadi M.Z."/>
            <person name="Hellsten U."/>
            <person name="Hildebrand M."/>
            <person name="Jenkins B.D."/>
            <person name="Jurka J."/>
            <person name="Kapitonov V.V."/>
            <person name="Kroger N."/>
            <person name="Lau W.W."/>
            <person name="Lane T.W."/>
            <person name="Larimer F.W."/>
            <person name="Lippmeier J.C."/>
            <person name="Lucas S."/>
            <person name="Medina M."/>
            <person name="Montsant A."/>
            <person name="Obornik M."/>
            <person name="Parker M.S."/>
            <person name="Palenik B."/>
            <person name="Pazour G.J."/>
            <person name="Richardson P.M."/>
            <person name="Rynearson T.A."/>
            <person name="Saito M.A."/>
            <person name="Schwartz D.C."/>
            <person name="Thamatrakoln K."/>
            <person name="Valentin K."/>
            <person name="Vardi A."/>
            <person name="Wilkerson F.P."/>
            <person name="Rokhsar D.S."/>
        </authorList>
    </citation>
    <scope>NUCLEOTIDE SEQUENCE [LARGE SCALE GENOMIC DNA]</scope>
    <source>
        <strain evidence="3 4">CCMP1335</strain>
    </source>
</reference>
<dbReference type="EMBL" id="CM000640">
    <property type="protein sequence ID" value="EED93716.1"/>
    <property type="molecule type" value="Genomic_DNA"/>
</dbReference>
<dbReference type="SUPFAM" id="SSF48403">
    <property type="entry name" value="Ankyrin repeat"/>
    <property type="match status" value="1"/>
</dbReference>
<dbReference type="PaxDb" id="35128-Thaps21710"/>
<dbReference type="GO" id="GO:0005783">
    <property type="term" value="C:endoplasmic reticulum"/>
    <property type="evidence" value="ECO:0007669"/>
    <property type="project" value="InterPro"/>
</dbReference>
<name>B8BXJ7_THAPS</name>
<feature type="region of interest" description="Disordered" evidence="1">
    <location>
        <begin position="378"/>
        <end position="399"/>
    </location>
</feature>
<evidence type="ECO:0000256" key="1">
    <source>
        <dbReference type="SAM" id="MobiDB-lite"/>
    </source>
</evidence>
<dbReference type="Gene3D" id="1.25.40.20">
    <property type="entry name" value="Ankyrin repeat-containing domain"/>
    <property type="match status" value="1"/>
</dbReference>
<gene>
    <name evidence="3" type="ORF">THAPSDRAFT_21710</name>
</gene>
<dbReference type="InParanoid" id="B8BXJ7"/>
<keyword evidence="2" id="KW-0812">Transmembrane</keyword>
<feature type="transmembrane region" description="Helical" evidence="2">
    <location>
        <begin position="142"/>
        <end position="160"/>
    </location>
</feature>
<evidence type="ECO:0000313" key="4">
    <source>
        <dbReference type="Proteomes" id="UP000001449"/>
    </source>
</evidence>